<keyword evidence="4" id="KW-1185">Reference proteome</keyword>
<dbReference type="RefSeq" id="XP_022319177.1">
    <property type="nucleotide sequence ID" value="XM_022463469.1"/>
</dbReference>
<keyword evidence="1" id="KW-0106">Calcium</keyword>
<feature type="chain" id="PRO_5044666193" evidence="2">
    <location>
        <begin position="19"/>
        <end position="118"/>
    </location>
</feature>
<dbReference type="InterPro" id="IPR002048">
    <property type="entry name" value="EF_hand_dom"/>
</dbReference>
<dbReference type="KEGG" id="cvn:111121967"/>
<dbReference type="KEGG" id="cvn:111121968"/>
<dbReference type="OrthoDB" id="6060354at2759"/>
<evidence type="ECO:0000313" key="4">
    <source>
        <dbReference type="Proteomes" id="UP000694844"/>
    </source>
</evidence>
<dbReference type="AlphaFoldDB" id="A0A8B8CTN8"/>
<dbReference type="GO" id="GO:0005509">
    <property type="term" value="F:calcium ion binding"/>
    <property type="evidence" value="ECO:0007669"/>
    <property type="project" value="InterPro"/>
</dbReference>
<dbReference type="Gene3D" id="1.10.238.10">
    <property type="entry name" value="EF-hand"/>
    <property type="match status" value="1"/>
</dbReference>
<organism evidence="4 8">
    <name type="scientific">Crassostrea virginica</name>
    <name type="common">Eastern oyster</name>
    <dbReference type="NCBI Taxonomy" id="6565"/>
    <lineage>
        <taxon>Eukaryota</taxon>
        <taxon>Metazoa</taxon>
        <taxon>Spiralia</taxon>
        <taxon>Lophotrochozoa</taxon>
        <taxon>Mollusca</taxon>
        <taxon>Bivalvia</taxon>
        <taxon>Autobranchia</taxon>
        <taxon>Pteriomorphia</taxon>
        <taxon>Ostreida</taxon>
        <taxon>Ostreoidea</taxon>
        <taxon>Ostreidae</taxon>
        <taxon>Crassostrea</taxon>
    </lineage>
</organism>
<evidence type="ECO:0000256" key="1">
    <source>
        <dbReference type="ARBA" id="ARBA00022837"/>
    </source>
</evidence>
<feature type="domain" description="EF-hand" evidence="3">
    <location>
        <begin position="37"/>
        <end position="72"/>
    </location>
</feature>
<evidence type="ECO:0000259" key="3">
    <source>
        <dbReference type="PROSITE" id="PS50222"/>
    </source>
</evidence>
<protein>
    <submittedName>
        <fullName evidence="5 6">Uncharacterized protein LOC111121967</fullName>
    </submittedName>
    <submittedName>
        <fullName evidence="7 8">Uncharacterized protein LOC111121968</fullName>
    </submittedName>
</protein>
<keyword evidence="2" id="KW-0732">Signal</keyword>
<name>A0A8B8CTN8_CRAVI</name>
<evidence type="ECO:0000313" key="5">
    <source>
        <dbReference type="RefSeq" id="XP_022319175.1"/>
    </source>
</evidence>
<dbReference type="InterPro" id="IPR018247">
    <property type="entry name" value="EF_Hand_1_Ca_BS"/>
</dbReference>
<dbReference type="SUPFAM" id="SSF47473">
    <property type="entry name" value="EF-hand"/>
    <property type="match status" value="1"/>
</dbReference>
<accession>A0A8B8CTN8</accession>
<sequence length="118" mass="13768">MATVKLVLLMSLVAVVLTFPTEKSKSRSVQKRSAPSLDKRSVFDMFDKFDLNGDSKLEFHEIAYFFFNNFHFSLEDAQHYAQQQLNNFDINKDGVLDIWEFLKDPPRSDALNSVDMYY</sequence>
<dbReference type="PROSITE" id="PS50222">
    <property type="entry name" value="EF_HAND_2"/>
    <property type="match status" value="1"/>
</dbReference>
<evidence type="ECO:0000256" key="2">
    <source>
        <dbReference type="SAM" id="SignalP"/>
    </source>
</evidence>
<evidence type="ECO:0000313" key="6">
    <source>
        <dbReference type="RefSeq" id="XP_022319176.1"/>
    </source>
</evidence>
<dbReference type="InterPro" id="IPR011992">
    <property type="entry name" value="EF-hand-dom_pair"/>
</dbReference>
<dbReference type="RefSeq" id="XP_022319175.1">
    <property type="nucleotide sequence ID" value="XM_022463467.1"/>
</dbReference>
<reference evidence="5 6" key="1">
    <citation type="submission" date="2025-04" db="UniProtKB">
        <authorList>
            <consortium name="RefSeq"/>
        </authorList>
    </citation>
    <scope>IDENTIFICATION</scope>
    <source>
        <tissue evidence="5 6">Whole sample</tissue>
    </source>
</reference>
<evidence type="ECO:0000313" key="7">
    <source>
        <dbReference type="RefSeq" id="XP_022319177.1"/>
    </source>
</evidence>
<gene>
    <name evidence="7 8" type="primary">LOC111121968</name>
    <name evidence="5 6" type="synonym">LOC111121967</name>
</gene>
<dbReference type="RefSeq" id="XP_022319178.1">
    <property type="nucleotide sequence ID" value="XM_022463470.1"/>
</dbReference>
<dbReference type="RefSeq" id="XP_022319176.1">
    <property type="nucleotide sequence ID" value="XM_022463468.1"/>
</dbReference>
<dbReference type="GeneID" id="111121968"/>
<proteinExistence type="predicted"/>
<evidence type="ECO:0000313" key="8">
    <source>
        <dbReference type="RefSeq" id="XP_022319178.1"/>
    </source>
</evidence>
<feature type="signal peptide" evidence="2">
    <location>
        <begin position="1"/>
        <end position="18"/>
    </location>
</feature>
<dbReference type="PROSITE" id="PS00018">
    <property type="entry name" value="EF_HAND_1"/>
    <property type="match status" value="1"/>
</dbReference>
<dbReference type="Proteomes" id="UP000694844">
    <property type="component" value="Chromosome 2"/>
</dbReference>